<protein>
    <submittedName>
        <fullName evidence="2">Uncharacterized protein</fullName>
    </submittedName>
</protein>
<evidence type="ECO:0000313" key="3">
    <source>
        <dbReference type="Proteomes" id="UP001218170"/>
    </source>
</evidence>
<dbReference type="EMBL" id="JAQZCI010000001">
    <property type="protein sequence ID" value="MDD7961850.1"/>
    <property type="molecule type" value="Genomic_DNA"/>
</dbReference>
<evidence type="ECO:0000256" key="1">
    <source>
        <dbReference type="SAM" id="Phobius"/>
    </source>
</evidence>
<keyword evidence="3" id="KW-1185">Reference proteome</keyword>
<feature type="transmembrane region" description="Helical" evidence="1">
    <location>
        <begin position="70"/>
        <end position="90"/>
    </location>
</feature>
<feature type="transmembrane region" description="Helical" evidence="1">
    <location>
        <begin position="18"/>
        <end position="39"/>
    </location>
</feature>
<organism evidence="2 3">
    <name type="scientific">Microbacterium thalli</name>
    <dbReference type="NCBI Taxonomy" id="3027921"/>
    <lineage>
        <taxon>Bacteria</taxon>
        <taxon>Bacillati</taxon>
        <taxon>Actinomycetota</taxon>
        <taxon>Actinomycetes</taxon>
        <taxon>Micrococcales</taxon>
        <taxon>Microbacteriaceae</taxon>
        <taxon>Microbacterium</taxon>
    </lineage>
</organism>
<dbReference type="Proteomes" id="UP001218170">
    <property type="component" value="Unassembled WGS sequence"/>
</dbReference>
<name>A0ABT5SH75_9MICO</name>
<gene>
    <name evidence="2" type="ORF">PUW80_05755</name>
</gene>
<keyword evidence="1" id="KW-0472">Membrane</keyword>
<evidence type="ECO:0000313" key="2">
    <source>
        <dbReference type="EMBL" id="MDD7961850.1"/>
    </source>
</evidence>
<sequence>MADATSPPAPSPRVPRSLWWIAGAMIASGLLLILFDALITKPQASFGWFAYQPLAAASYFPTPGTVVSPLMWAGIAVAVVGLLALAFLLGRRSATPPTAQNRPTSD</sequence>
<proteinExistence type="predicted"/>
<comment type="caution">
    <text evidence="2">The sequence shown here is derived from an EMBL/GenBank/DDBJ whole genome shotgun (WGS) entry which is preliminary data.</text>
</comment>
<keyword evidence="1" id="KW-1133">Transmembrane helix</keyword>
<dbReference type="RefSeq" id="WP_274264151.1">
    <property type="nucleotide sequence ID" value="NZ_JAQZCI010000001.1"/>
</dbReference>
<accession>A0ABT5SH75</accession>
<reference evidence="2 3" key="1">
    <citation type="submission" date="2023-02" db="EMBL/GenBank/DDBJ databases">
        <title>Study of novel species of the Microbacterium genus.</title>
        <authorList>
            <person name="Arroyo-Herrera I."/>
            <person name="Roman-Ponce B."/>
            <person name="Vasquez-Murrieta M.S."/>
        </authorList>
    </citation>
    <scope>NUCLEOTIDE SEQUENCE [LARGE SCALE GENOMIC DNA]</scope>
    <source>
        <strain evidence="2 3">NE1TT3</strain>
    </source>
</reference>
<keyword evidence="1" id="KW-0812">Transmembrane</keyword>